<protein>
    <submittedName>
        <fullName evidence="2">Uncharacterized protein</fullName>
    </submittedName>
</protein>
<evidence type="ECO:0000313" key="3">
    <source>
        <dbReference type="Proteomes" id="UP000706124"/>
    </source>
</evidence>
<name>A0A9P7SFR3_9HYPO</name>
<gene>
    <name evidence="2" type="ORF">E4U60_004622</name>
</gene>
<evidence type="ECO:0000313" key="2">
    <source>
        <dbReference type="EMBL" id="KAG5933212.1"/>
    </source>
</evidence>
<organism evidence="2 3">
    <name type="scientific">Claviceps pazoutovae</name>
    <dbReference type="NCBI Taxonomy" id="1649127"/>
    <lineage>
        <taxon>Eukaryota</taxon>
        <taxon>Fungi</taxon>
        <taxon>Dikarya</taxon>
        <taxon>Ascomycota</taxon>
        <taxon>Pezizomycotina</taxon>
        <taxon>Sordariomycetes</taxon>
        <taxon>Hypocreomycetidae</taxon>
        <taxon>Hypocreales</taxon>
        <taxon>Clavicipitaceae</taxon>
        <taxon>Claviceps</taxon>
    </lineage>
</organism>
<reference evidence="2 3" key="1">
    <citation type="journal article" date="2020" name="bioRxiv">
        <title>Whole genome comparisons of ergot fungi reveals the divergence and evolution of species within the genus Claviceps are the result of varying mechanisms driving genome evolution and host range expansion.</title>
        <authorList>
            <person name="Wyka S.A."/>
            <person name="Mondo S.J."/>
            <person name="Liu M."/>
            <person name="Dettman J."/>
            <person name="Nalam V."/>
            <person name="Broders K.D."/>
        </authorList>
    </citation>
    <scope>NUCLEOTIDE SEQUENCE [LARGE SCALE GENOMIC DNA]</scope>
    <source>
        <strain evidence="2 3">CCC 1485</strain>
    </source>
</reference>
<keyword evidence="3" id="KW-1185">Reference proteome</keyword>
<feature type="region of interest" description="Disordered" evidence="1">
    <location>
        <begin position="1"/>
        <end position="43"/>
    </location>
</feature>
<dbReference type="OrthoDB" id="4946104at2759"/>
<evidence type="ECO:0000256" key="1">
    <source>
        <dbReference type="SAM" id="MobiDB-lite"/>
    </source>
</evidence>
<accession>A0A9P7SFR3</accession>
<sequence>MQSSGEFLQARDGPVGTPPYFQCRPFRSPRRRRSSTPARGSRTSCLPTTRLIMLDTMLIFVLFHCPTDSLYDCESNEKRLQCLACVATCTSTADDGGPVDPK</sequence>
<dbReference type="EMBL" id="SRPO01000387">
    <property type="protein sequence ID" value="KAG5933212.1"/>
    <property type="molecule type" value="Genomic_DNA"/>
</dbReference>
<dbReference type="AlphaFoldDB" id="A0A9P7SFR3"/>
<comment type="caution">
    <text evidence="2">The sequence shown here is derived from an EMBL/GenBank/DDBJ whole genome shotgun (WGS) entry which is preliminary data.</text>
</comment>
<proteinExistence type="predicted"/>
<dbReference type="Proteomes" id="UP000706124">
    <property type="component" value="Unassembled WGS sequence"/>
</dbReference>